<dbReference type="RefSeq" id="WP_118445571.1">
    <property type="nucleotide sequence ID" value="NZ_JBCPGC010000172.1"/>
</dbReference>
<name>A0A415RXF2_MEDGN</name>
<dbReference type="Proteomes" id="UP000285610">
    <property type="component" value="Unassembled WGS sequence"/>
</dbReference>
<evidence type="ECO:0000313" key="1">
    <source>
        <dbReference type="EMBL" id="RHM66896.1"/>
    </source>
</evidence>
<comment type="caution">
    <text evidence="1">The sequence shown here is derived from an EMBL/GenBank/DDBJ whole genome shotgun (WGS) entry which is preliminary data.</text>
</comment>
<evidence type="ECO:0000313" key="2">
    <source>
        <dbReference type="Proteomes" id="UP000285610"/>
    </source>
</evidence>
<accession>A0A415RXF2</accession>
<proteinExistence type="predicted"/>
<gene>
    <name evidence="1" type="ORF">DWZ50_20175</name>
</gene>
<dbReference type="AlphaFoldDB" id="A0A415RXF2"/>
<sequence>MEKIEIAALSQIADILSDSEKSPIVPEEDVWKKIFYNAELGEMFEERSPQFKVVESSYGWHADEKNVYFNDKTYNGLIESFKELEYRRAELVKLLNNIASKMNLRRILESDIDEKIKIPRKYDYFEDYFEAQDRDGKNEIINEYDRAVFKKLRRNLNLISLDIHFEDNEFTIMSFTERSEVNDFDLNFITRWLAEKYPKVCKSYEAARKAYSSGDESGCVTHCRNILARIFTYNKQEGREWYSGLQKACKKDKNILNVKNPKNIKQMKYNSHSADREQRYKYPRFRMISEVYAITCDLGAHINEGNVTETNDEIKVDLEEVTLEDALWILRMTEDILIWLYQTGNIND</sequence>
<reference evidence="1 2" key="1">
    <citation type="submission" date="2018-08" db="EMBL/GenBank/DDBJ databases">
        <title>A genome reference for cultivated species of the human gut microbiota.</title>
        <authorList>
            <person name="Zou Y."/>
            <person name="Xue W."/>
            <person name="Luo G."/>
        </authorList>
    </citation>
    <scope>NUCLEOTIDE SEQUENCE [LARGE SCALE GENOMIC DNA]</scope>
    <source>
        <strain evidence="1 2">AF33-12</strain>
    </source>
</reference>
<organism evidence="1 2">
    <name type="scientific">Mediterraneibacter gnavus</name>
    <name type="common">Ruminococcus gnavus</name>
    <dbReference type="NCBI Taxonomy" id="33038"/>
    <lineage>
        <taxon>Bacteria</taxon>
        <taxon>Bacillati</taxon>
        <taxon>Bacillota</taxon>
        <taxon>Clostridia</taxon>
        <taxon>Lachnospirales</taxon>
        <taxon>Lachnospiraceae</taxon>
        <taxon>Mediterraneibacter</taxon>
    </lineage>
</organism>
<protein>
    <submittedName>
        <fullName evidence="1">Uncharacterized protein</fullName>
    </submittedName>
</protein>
<dbReference type="EMBL" id="QRQE01000115">
    <property type="protein sequence ID" value="RHM66896.1"/>
    <property type="molecule type" value="Genomic_DNA"/>
</dbReference>